<dbReference type="RefSeq" id="WP_092051262.1">
    <property type="nucleotide sequence ID" value="NZ_FOQD01000010.1"/>
</dbReference>
<evidence type="ECO:0000259" key="1">
    <source>
        <dbReference type="Pfam" id="PF17990"/>
    </source>
</evidence>
<feature type="domain" description="L-lysine epsilon oxidase C-terminal" evidence="2">
    <location>
        <begin position="327"/>
        <end position="439"/>
    </location>
</feature>
<evidence type="ECO:0000259" key="2">
    <source>
        <dbReference type="Pfam" id="PF18417"/>
    </source>
</evidence>
<reference evidence="4" key="1">
    <citation type="submission" date="2016-10" db="EMBL/GenBank/DDBJ databases">
        <authorList>
            <person name="Varghese N."/>
            <person name="Submissions S."/>
        </authorList>
    </citation>
    <scope>NUCLEOTIDE SEQUENCE [LARGE SCALE GENOMIC DNA]</scope>
    <source>
        <strain evidence="4">DSM 26348</strain>
    </source>
</reference>
<dbReference type="AlphaFoldDB" id="A0A1I3JDY5"/>
<protein>
    <submittedName>
        <fullName evidence="3">Uncharacterized protein</fullName>
    </submittedName>
</protein>
<feature type="domain" description="L-Lysine epsilon oxidase N-terminal" evidence="1">
    <location>
        <begin position="6"/>
        <end position="218"/>
    </location>
</feature>
<dbReference type="OrthoDB" id="336698at2"/>
<dbReference type="InterPro" id="IPR041168">
    <property type="entry name" value="LodA_N"/>
</dbReference>
<evidence type="ECO:0000313" key="3">
    <source>
        <dbReference type="EMBL" id="SFI58340.1"/>
    </source>
</evidence>
<gene>
    <name evidence="3" type="ORF">SAMN05421753_110141</name>
</gene>
<name>A0A1I3JDY5_9PLAN</name>
<accession>A0A1I3JDY5</accession>
<dbReference type="Pfam" id="PF17990">
    <property type="entry name" value="LodA_N"/>
    <property type="match status" value="1"/>
</dbReference>
<sequence>MEYRIFPSIGIARIGNSPECFIGPERVSSRGVELTVTGEVEVANYKDAGFRTKKQAARFHLFERATPIDDFVPAALPHGAQVIWSVRLVNKKDGIVRHSAPPDALLPGTTLRPTANPARASRVIDSGTVSISGLNSVSAPLAGTHQGAAVKLGELRTDSNGRLLVLGGDGRSFSSPLTAINSFYNNPNWCDDVADGPVTASVALSDGTLMPVTGAWVISGPPDFAPGADSVVSLYDIIGQLAVDQGWLPDPGVTSFTKDIYPLFRRARSLRFAHGRKSLAGVVISEPNWNNISEDFTRLSQTATSELTFRMQQRGILRKIETLLSDYQLTALQENHLDRWANGTFAADWTGVPPVAALPTPAGLTQAALDGTAGQGFFPGIEGGRILTDPTIYHLTDFDFRIDQSRLQAGDVTALMALPWQADFLKCSGNWWPSQRPDIAPQANGSLKMWARIGAAESTPTHQQLVDHVMQFGMISPRVVGGVAVCVEEGRDPSI</sequence>
<dbReference type="Proteomes" id="UP000199518">
    <property type="component" value="Unassembled WGS sequence"/>
</dbReference>
<dbReference type="STRING" id="1576369.SAMN05421753_110141"/>
<dbReference type="EMBL" id="FOQD01000010">
    <property type="protein sequence ID" value="SFI58340.1"/>
    <property type="molecule type" value="Genomic_DNA"/>
</dbReference>
<proteinExistence type="predicted"/>
<keyword evidence="4" id="KW-1185">Reference proteome</keyword>
<dbReference type="Pfam" id="PF18417">
    <property type="entry name" value="LodA_C"/>
    <property type="match status" value="1"/>
</dbReference>
<evidence type="ECO:0000313" key="4">
    <source>
        <dbReference type="Proteomes" id="UP000199518"/>
    </source>
</evidence>
<organism evidence="3 4">
    <name type="scientific">Planctomicrobium piriforme</name>
    <dbReference type="NCBI Taxonomy" id="1576369"/>
    <lineage>
        <taxon>Bacteria</taxon>
        <taxon>Pseudomonadati</taxon>
        <taxon>Planctomycetota</taxon>
        <taxon>Planctomycetia</taxon>
        <taxon>Planctomycetales</taxon>
        <taxon>Planctomycetaceae</taxon>
        <taxon>Planctomicrobium</taxon>
    </lineage>
</organism>
<dbReference type="InterPro" id="IPR041173">
    <property type="entry name" value="LodA_C"/>
</dbReference>